<dbReference type="PATRIC" id="fig|1202724.3.peg.3647"/>
<evidence type="ECO:0000259" key="1">
    <source>
        <dbReference type="Pfam" id="PF01872"/>
    </source>
</evidence>
<dbReference type="Proteomes" id="UP000037755">
    <property type="component" value="Unassembled WGS sequence"/>
</dbReference>
<dbReference type="SUPFAM" id="SSF53597">
    <property type="entry name" value="Dihydrofolate reductase-like"/>
    <property type="match status" value="1"/>
</dbReference>
<evidence type="ECO:0000313" key="2">
    <source>
        <dbReference type="EMBL" id="KOS07644.1"/>
    </source>
</evidence>
<dbReference type="PANTHER" id="PTHR38011:SF11">
    <property type="entry name" value="2,5-DIAMINO-6-RIBOSYLAMINO-4(3H)-PYRIMIDINONE 5'-PHOSPHATE REDUCTASE"/>
    <property type="match status" value="1"/>
</dbReference>
<comment type="caution">
    <text evidence="2">The sequence shown here is derived from an EMBL/GenBank/DDBJ whole genome shotgun (WGS) entry which is preliminary data.</text>
</comment>
<feature type="domain" description="Bacterial bifunctional deaminase-reductase C-terminal" evidence="1">
    <location>
        <begin position="3"/>
        <end position="177"/>
    </location>
</feature>
<dbReference type="InterPro" id="IPR050765">
    <property type="entry name" value="Riboflavin_Biosynth_HTPR"/>
</dbReference>
<dbReference type="OrthoDB" id="195113at2"/>
<dbReference type="RefSeq" id="WP_054409358.1">
    <property type="nucleotide sequence ID" value="NZ_FOYA01000002.1"/>
</dbReference>
<gene>
    <name evidence="2" type="ORF">AM493_17540</name>
</gene>
<evidence type="ECO:0000313" key="3">
    <source>
        <dbReference type="Proteomes" id="UP000037755"/>
    </source>
</evidence>
<dbReference type="PANTHER" id="PTHR38011">
    <property type="entry name" value="DIHYDROFOLATE REDUCTASE FAMILY PROTEIN (AFU_ORTHOLOGUE AFUA_8G06820)"/>
    <property type="match status" value="1"/>
</dbReference>
<dbReference type="GO" id="GO:0008703">
    <property type="term" value="F:5-amino-6-(5-phosphoribosylamino)uracil reductase activity"/>
    <property type="evidence" value="ECO:0007669"/>
    <property type="project" value="InterPro"/>
</dbReference>
<dbReference type="InterPro" id="IPR002734">
    <property type="entry name" value="RibDG_C"/>
</dbReference>
<dbReference type="InterPro" id="IPR024072">
    <property type="entry name" value="DHFR-like_dom_sf"/>
</dbReference>
<dbReference type="GO" id="GO:0009231">
    <property type="term" value="P:riboflavin biosynthetic process"/>
    <property type="evidence" value="ECO:0007669"/>
    <property type="project" value="InterPro"/>
</dbReference>
<dbReference type="EMBL" id="LIYD01000005">
    <property type="protein sequence ID" value="KOS07644.1"/>
    <property type="molecule type" value="Genomic_DNA"/>
</dbReference>
<name>A0A0M8MF73_9FLAO</name>
<accession>A0A0M8MF73</accession>
<protein>
    <submittedName>
        <fullName evidence="2">Deaminase</fullName>
    </submittedName>
</protein>
<reference evidence="2 3" key="1">
    <citation type="submission" date="2015-08" db="EMBL/GenBank/DDBJ databases">
        <title>Whole genome sequence of Flavobacterium akiainvivens IK-1T, from decaying Wikstroemia oahuensis, an endemic Hawaiian shrub.</title>
        <authorList>
            <person name="Wan X."/>
            <person name="Hou S."/>
            <person name="Saito J."/>
            <person name="Donachie S."/>
        </authorList>
    </citation>
    <scope>NUCLEOTIDE SEQUENCE [LARGE SCALE GENOMIC DNA]</scope>
    <source>
        <strain evidence="2 3">IK-1</strain>
    </source>
</reference>
<proteinExistence type="predicted"/>
<dbReference type="Pfam" id="PF01872">
    <property type="entry name" value="RibD_C"/>
    <property type="match status" value="1"/>
</dbReference>
<sequence length="184" mass="20403">MATLKLQVQISVDGFIGGTAGEMDWMTWNWDEKLIDYVGKLTDPIQLILLGRKMSEGFIPHWQNALDANPENQAAHKFTHTRKVVFSRTLKKIEGNNVSVADNIDDIATLVAETEGDTMVYGGATFVSSLIAENIIDEYYLFVNPVILGKGLPIFDKVAGKLPLTLVESIGFECGITVLHYKKQ</sequence>
<organism evidence="2 3">
    <name type="scientific">Flavobacterium akiainvivens</name>
    <dbReference type="NCBI Taxonomy" id="1202724"/>
    <lineage>
        <taxon>Bacteria</taxon>
        <taxon>Pseudomonadati</taxon>
        <taxon>Bacteroidota</taxon>
        <taxon>Flavobacteriia</taxon>
        <taxon>Flavobacteriales</taxon>
        <taxon>Flavobacteriaceae</taxon>
        <taxon>Flavobacterium</taxon>
    </lineage>
</organism>
<dbReference type="STRING" id="1202724.AM493_17540"/>
<dbReference type="AlphaFoldDB" id="A0A0M8MF73"/>
<dbReference type="Gene3D" id="3.40.430.10">
    <property type="entry name" value="Dihydrofolate Reductase, subunit A"/>
    <property type="match status" value="1"/>
</dbReference>
<keyword evidence="3" id="KW-1185">Reference proteome</keyword>